<dbReference type="EMBL" id="JACHIA010000002">
    <property type="protein sequence ID" value="MBB6069363.1"/>
    <property type="molecule type" value="Genomic_DNA"/>
</dbReference>
<evidence type="ECO:0000256" key="3">
    <source>
        <dbReference type="SAM" id="Phobius"/>
    </source>
</evidence>
<evidence type="ECO:0000313" key="5">
    <source>
        <dbReference type="EMBL" id="MBB6069363.1"/>
    </source>
</evidence>
<dbReference type="GO" id="GO:0016042">
    <property type="term" value="P:lipid catabolic process"/>
    <property type="evidence" value="ECO:0007669"/>
    <property type="project" value="UniProtKB-UniRule"/>
</dbReference>
<gene>
    <name evidence="5" type="ORF">HNQ61_000978</name>
</gene>
<dbReference type="SUPFAM" id="SSF52151">
    <property type="entry name" value="FabD/lysophospholipase-like"/>
    <property type="match status" value="1"/>
</dbReference>
<feature type="transmembrane region" description="Helical" evidence="3">
    <location>
        <begin position="289"/>
        <end position="307"/>
    </location>
</feature>
<dbReference type="Proteomes" id="UP000582837">
    <property type="component" value="Unassembled WGS sequence"/>
</dbReference>
<keyword evidence="3" id="KW-0472">Membrane</keyword>
<keyword evidence="3" id="KW-0812">Transmembrane</keyword>
<feature type="active site" description="Proton acceptor" evidence="2">
    <location>
        <position position="236"/>
    </location>
</feature>
<keyword evidence="2" id="KW-0378">Hydrolase</keyword>
<protein>
    <submittedName>
        <fullName evidence="5">Putative acylesterase/phospholipase RssA</fullName>
    </submittedName>
</protein>
<feature type="transmembrane region" description="Helical" evidence="3">
    <location>
        <begin position="327"/>
        <end position="346"/>
    </location>
</feature>
<feature type="domain" description="PNPLA" evidence="4">
    <location>
        <begin position="19"/>
        <end position="249"/>
    </location>
</feature>
<accession>A0A841GVI7</accession>
<reference evidence="5 6" key="1">
    <citation type="submission" date="2020-08" db="EMBL/GenBank/DDBJ databases">
        <title>Genomic Encyclopedia of Type Strains, Phase IV (KMG-IV): sequencing the most valuable type-strain genomes for metagenomic binning, comparative biology and taxonomic classification.</title>
        <authorList>
            <person name="Goeker M."/>
        </authorList>
    </citation>
    <scope>NUCLEOTIDE SEQUENCE [LARGE SCALE GENOMIC DNA]</scope>
    <source>
        <strain evidence="5 6">DSM 29007</strain>
    </source>
</reference>
<organism evidence="5 6">
    <name type="scientific">Longimicrobium terrae</name>
    <dbReference type="NCBI Taxonomy" id="1639882"/>
    <lineage>
        <taxon>Bacteria</taxon>
        <taxon>Pseudomonadati</taxon>
        <taxon>Gemmatimonadota</taxon>
        <taxon>Longimicrobiia</taxon>
        <taxon>Longimicrobiales</taxon>
        <taxon>Longimicrobiaceae</taxon>
        <taxon>Longimicrobium</taxon>
    </lineage>
</organism>
<dbReference type="Gene3D" id="3.40.1090.10">
    <property type="entry name" value="Cytosolic phospholipase A2 catalytic domain"/>
    <property type="match status" value="2"/>
</dbReference>
<dbReference type="RefSeq" id="WP_170037807.1">
    <property type="nucleotide sequence ID" value="NZ_JABDTL010000002.1"/>
</dbReference>
<keyword evidence="3" id="KW-1133">Transmembrane helix</keyword>
<keyword evidence="1 2" id="KW-0443">Lipid metabolism</keyword>
<proteinExistence type="predicted"/>
<evidence type="ECO:0000256" key="1">
    <source>
        <dbReference type="ARBA" id="ARBA00023098"/>
    </source>
</evidence>
<feature type="active site" description="Nucleophile" evidence="2">
    <location>
        <position position="54"/>
    </location>
</feature>
<dbReference type="InterPro" id="IPR016035">
    <property type="entry name" value="Acyl_Trfase/lysoPLipase"/>
</dbReference>
<evidence type="ECO:0000313" key="6">
    <source>
        <dbReference type="Proteomes" id="UP000582837"/>
    </source>
</evidence>
<dbReference type="GO" id="GO:0016787">
    <property type="term" value="F:hydrolase activity"/>
    <property type="evidence" value="ECO:0007669"/>
    <property type="project" value="UniProtKB-UniRule"/>
</dbReference>
<name>A0A841GVI7_9BACT</name>
<feature type="short sequence motif" description="DGA/G" evidence="2">
    <location>
        <begin position="236"/>
        <end position="238"/>
    </location>
</feature>
<dbReference type="Pfam" id="PF01734">
    <property type="entry name" value="Patatin"/>
    <property type="match status" value="1"/>
</dbReference>
<evidence type="ECO:0000256" key="2">
    <source>
        <dbReference type="PROSITE-ProRule" id="PRU01161"/>
    </source>
</evidence>
<comment type="caution">
    <text evidence="5">The sequence shown here is derived from an EMBL/GenBank/DDBJ whole genome shotgun (WGS) entry which is preliminary data.</text>
</comment>
<dbReference type="AlphaFoldDB" id="A0A841GVI7"/>
<sequence>MTDLAPSRTHGPLGPLAISLSGGGYRAAAFHLGMLRLLHRAGLLDDVVGLSTVSGGTLVGMSWTVSLLDGESFPDFHTRFADWMQRTNVIADALDSLTERRSESRDAWPSLIRGAAGVYDRPDLLNGRRFGELLAARGLPLRQIIFNSTEFHTGVDFRFRVAESPLARIGNGNYRVPRTVAEHLRLADIAAASSCFPGGFEPIVFPQHFSWPKEFPLADALRELGPSYASGLPLMDGGIYDNQGIDALVLALARSDAETLLISDVSAQQTDIYNVPPPSHSRGYLTLQWVARLGWVLFLLALVSAVLLGLDALRAIGDGSWRWTDNFVYLFPGFLAAGVVAGLVWLRQRLQTGAALVQRDVSVNVWDAVRGLTVPEVQELVALRVSSLLSLTSSIFMKRVRGLVYKGVYRDDKYKGRRMASLIYSLTLDWPRLYGQHPWLRPSADLVALARSVSAMGTTLWFDRDVRFEPLDRAGQATTCFILLKHIIEDRPEYDTPGTPLNALFERLRAMWIEYNGPAQP</sequence>
<keyword evidence="6" id="KW-1185">Reference proteome</keyword>
<keyword evidence="2" id="KW-0442">Lipid degradation</keyword>
<dbReference type="PROSITE" id="PS51635">
    <property type="entry name" value="PNPLA"/>
    <property type="match status" value="1"/>
</dbReference>
<dbReference type="InterPro" id="IPR002641">
    <property type="entry name" value="PNPLA_dom"/>
</dbReference>
<comment type="caution">
    <text evidence="2">Lacks conserved residue(s) required for the propagation of feature annotation.</text>
</comment>
<evidence type="ECO:0000259" key="4">
    <source>
        <dbReference type="PROSITE" id="PS51635"/>
    </source>
</evidence>